<feature type="transmembrane region" description="Helical" evidence="7">
    <location>
        <begin position="105"/>
        <end position="126"/>
    </location>
</feature>
<sequence>MNRLLTPIATTTLRLVRPVWAVILVIWWPIWRFFRWVARLSTRFALAVGWPWMKPLGLLVARPFVWAWNAYLVVGARDPIPWRYALRRTYHGFLRHRTIDAAASLAFFSTLALFPGALSVVSAVALGQDGGDAVSDILDIARIAIGPSAADVLQKPLVALLGLQAPGVSLGIGLTLTIWSMSGYSSAFGRAMNAIYGVQEGRRFYKLRWFMIVLGSVLTVLFAAIAAILLITPSIAQGIGDQFRFGEFFVVIWNVFKWPVLVGLVVLAVGLLYYFTPNIKHPEVRWVSYGALLAIAGWALATAGFAVYVVTFSNYDHLYGFLGGAVVLLIYAFISNLVLVLGGELDAEIIRVRYLQSGVEAEGLIPLPLRDSKRNLALARHLSLDLVDGRTMRLKAVRLYGPPTLDEDGQPHVRPRFQTMSGMATPKSIADPAEDETPLSSQDDD</sequence>
<dbReference type="Proteomes" id="UP001501295">
    <property type="component" value="Unassembled WGS sequence"/>
</dbReference>
<comment type="caution">
    <text evidence="8">The sequence shown here is derived from an EMBL/GenBank/DDBJ whole genome shotgun (WGS) entry which is preliminary data.</text>
</comment>
<evidence type="ECO:0000256" key="4">
    <source>
        <dbReference type="ARBA" id="ARBA00022989"/>
    </source>
</evidence>
<keyword evidence="9" id="KW-1185">Reference proteome</keyword>
<reference evidence="9" key="1">
    <citation type="journal article" date="2019" name="Int. J. Syst. Evol. Microbiol.">
        <title>The Global Catalogue of Microorganisms (GCM) 10K type strain sequencing project: providing services to taxonomists for standard genome sequencing and annotation.</title>
        <authorList>
            <consortium name="The Broad Institute Genomics Platform"/>
            <consortium name="The Broad Institute Genome Sequencing Center for Infectious Disease"/>
            <person name="Wu L."/>
            <person name="Ma J."/>
        </authorList>
    </citation>
    <scope>NUCLEOTIDE SEQUENCE [LARGE SCALE GENOMIC DNA]</scope>
    <source>
        <strain evidence="9">JCM 18956</strain>
    </source>
</reference>
<evidence type="ECO:0000256" key="6">
    <source>
        <dbReference type="SAM" id="MobiDB-lite"/>
    </source>
</evidence>
<keyword evidence="3 7" id="KW-0812">Transmembrane</keyword>
<protein>
    <recommendedName>
        <fullName evidence="10">YihY/virulence factor BrkB family protein</fullName>
    </recommendedName>
</protein>
<dbReference type="PANTHER" id="PTHR30213:SF0">
    <property type="entry name" value="UPF0761 MEMBRANE PROTEIN YIHY"/>
    <property type="match status" value="1"/>
</dbReference>
<feature type="transmembrane region" description="Helical" evidence="7">
    <location>
        <begin position="287"/>
        <end position="312"/>
    </location>
</feature>
<feature type="transmembrane region" description="Helical" evidence="7">
    <location>
        <begin position="209"/>
        <end position="236"/>
    </location>
</feature>
<feature type="transmembrane region" description="Helical" evidence="7">
    <location>
        <begin position="167"/>
        <end position="188"/>
    </location>
</feature>
<dbReference type="Pfam" id="PF03631">
    <property type="entry name" value="Virul_fac_BrkB"/>
    <property type="match status" value="1"/>
</dbReference>
<dbReference type="EMBL" id="BAABLM010000002">
    <property type="protein sequence ID" value="GAA4669404.1"/>
    <property type="molecule type" value="Genomic_DNA"/>
</dbReference>
<dbReference type="PANTHER" id="PTHR30213">
    <property type="entry name" value="INNER MEMBRANE PROTEIN YHJD"/>
    <property type="match status" value="1"/>
</dbReference>
<keyword evidence="5 7" id="KW-0472">Membrane</keyword>
<gene>
    <name evidence="8" type="ORF">GCM10025780_10710</name>
</gene>
<dbReference type="NCBIfam" id="TIGR00765">
    <property type="entry name" value="yihY_not_rbn"/>
    <property type="match status" value="1"/>
</dbReference>
<evidence type="ECO:0000256" key="2">
    <source>
        <dbReference type="ARBA" id="ARBA00022475"/>
    </source>
</evidence>
<evidence type="ECO:0000256" key="3">
    <source>
        <dbReference type="ARBA" id="ARBA00022692"/>
    </source>
</evidence>
<dbReference type="InterPro" id="IPR017039">
    <property type="entry name" value="Virul_fac_BrkB"/>
</dbReference>
<feature type="transmembrane region" description="Helical" evidence="7">
    <location>
        <begin position="318"/>
        <end position="341"/>
    </location>
</feature>
<evidence type="ECO:0000256" key="5">
    <source>
        <dbReference type="ARBA" id="ARBA00023136"/>
    </source>
</evidence>
<evidence type="ECO:0008006" key="10">
    <source>
        <dbReference type="Google" id="ProtNLM"/>
    </source>
</evidence>
<keyword evidence="2" id="KW-1003">Cell membrane</keyword>
<feature type="transmembrane region" description="Helical" evidence="7">
    <location>
        <begin position="15"/>
        <end position="34"/>
    </location>
</feature>
<name>A0ABP8VR85_9MICO</name>
<evidence type="ECO:0000256" key="7">
    <source>
        <dbReference type="SAM" id="Phobius"/>
    </source>
</evidence>
<keyword evidence="4 7" id="KW-1133">Transmembrane helix</keyword>
<feature type="transmembrane region" description="Helical" evidence="7">
    <location>
        <begin position="256"/>
        <end position="275"/>
    </location>
</feature>
<comment type="subcellular location">
    <subcellularLocation>
        <location evidence="1">Cell membrane</location>
        <topology evidence="1">Multi-pass membrane protein</topology>
    </subcellularLocation>
</comment>
<feature type="compositionally biased region" description="Acidic residues" evidence="6">
    <location>
        <begin position="432"/>
        <end position="445"/>
    </location>
</feature>
<accession>A0ABP8VR85</accession>
<evidence type="ECO:0000313" key="9">
    <source>
        <dbReference type="Proteomes" id="UP001501295"/>
    </source>
</evidence>
<organism evidence="8 9">
    <name type="scientific">Frondihabitans cladoniiphilus</name>
    <dbReference type="NCBI Taxonomy" id="715785"/>
    <lineage>
        <taxon>Bacteria</taxon>
        <taxon>Bacillati</taxon>
        <taxon>Actinomycetota</taxon>
        <taxon>Actinomycetes</taxon>
        <taxon>Micrococcales</taxon>
        <taxon>Microbacteriaceae</taxon>
        <taxon>Frondihabitans</taxon>
    </lineage>
</organism>
<evidence type="ECO:0000313" key="8">
    <source>
        <dbReference type="EMBL" id="GAA4669404.1"/>
    </source>
</evidence>
<feature type="region of interest" description="Disordered" evidence="6">
    <location>
        <begin position="408"/>
        <end position="445"/>
    </location>
</feature>
<proteinExistence type="predicted"/>
<evidence type="ECO:0000256" key="1">
    <source>
        <dbReference type="ARBA" id="ARBA00004651"/>
    </source>
</evidence>